<sequence length="96" mass="10679">MQEEWYRNIALKLAQNGSVKVIYVFGSGGNASAVSYWFGTGQSDNSTLYYSQEFKKAGSWDANAYGLVFRHINLASISETKRNGVGRKSDFVPVSR</sequence>
<reference evidence="1" key="1">
    <citation type="journal article" date="2010" name="Nature">
        <title>The Dynamic genome of Hydra.</title>
        <authorList>
            <person name="Chapman J.A."/>
            <person name="Kirkness E.F."/>
            <person name="Simakov O."/>
            <person name="Hampson S.E."/>
            <person name="Mitros T."/>
            <person name="Weinmaier T."/>
            <person name="Rattei T."/>
            <person name="Balasubramanian P.G."/>
            <person name="Borman J."/>
            <person name="Busam D."/>
            <person name="Disbennett K."/>
            <person name="Pfannkoch C."/>
            <person name="Sumin N."/>
            <person name="Sutton G."/>
            <person name="Viswanathan L."/>
            <person name="Walenz B."/>
            <person name="Goodstein D.M."/>
            <person name="Hellsten U."/>
            <person name="Kawashima T."/>
            <person name="Prochnik S.E."/>
            <person name="Putnam N.H."/>
            <person name="Shu S."/>
            <person name="Blumberg B."/>
            <person name="Dana C.E."/>
            <person name="Gee L."/>
            <person name="Kibler D.F."/>
            <person name="Law L."/>
            <person name="Lindgens D."/>
            <person name="Martinez D.E."/>
            <person name="Peng J."/>
            <person name="Wigge P.A."/>
            <person name="Bertulat B."/>
            <person name="Guder C."/>
            <person name="Nakamura Y."/>
            <person name="Ozbek S."/>
            <person name="Watanabe H."/>
            <person name="Khalturin K."/>
            <person name="Hemmrich G."/>
            <person name="Franke A."/>
            <person name="Augustin R."/>
            <person name="Fraune S."/>
            <person name="Hayakawa E."/>
            <person name="Hayakawa S."/>
            <person name="Hirose M."/>
            <person name="Hwang J."/>
            <person name="Ikeo K."/>
            <person name="Nishimiya-Fujisawa C."/>
            <person name="Ogura A."/>
            <person name="Takahashi T."/>
            <person name="Steinmetz P.R."/>
            <person name="Zhang X."/>
            <person name="Aufschnaiter R."/>
            <person name="Eder M.K."/>
            <person name="Gorny A.K."/>
            <person name="Salvenmoser W."/>
            <person name="Heimberg A.M."/>
            <person name="Wheeler B.M."/>
            <person name="Peterson K.J."/>
            <person name="Boettger A."/>
            <person name="Tischler P."/>
            <person name="Wolf A."/>
            <person name="Gojobori T."/>
            <person name="Remington K.A."/>
            <person name="Strausberg R.L."/>
            <person name="Venter J."/>
            <person name="Technau U."/>
            <person name="Hobmayer B."/>
            <person name="Bosch T.C."/>
            <person name="Holstein T.W."/>
            <person name="Fujisawa T."/>
            <person name="Bode H.R."/>
            <person name="David C.N."/>
            <person name="Rokhsar D.S."/>
            <person name="Steele R.E."/>
        </authorList>
    </citation>
    <scope>NUCLEOTIDE SEQUENCE</scope>
</reference>
<dbReference type="AlphaFoldDB" id="C9YD79"/>
<evidence type="ECO:0000313" key="1">
    <source>
        <dbReference type="EMBL" id="CBA31044.1"/>
    </source>
</evidence>
<protein>
    <submittedName>
        <fullName evidence="1">Uncharacterized protein</fullName>
    </submittedName>
</protein>
<organism evidence="1">
    <name type="scientific">Curvibacter symbiont subsp. Hydra magnipapillata</name>
    <dbReference type="NCBI Taxonomy" id="667019"/>
    <lineage>
        <taxon>Bacteria</taxon>
        <taxon>Pseudomonadati</taxon>
        <taxon>Pseudomonadota</taxon>
        <taxon>Betaproteobacteria</taxon>
        <taxon>Burkholderiales</taxon>
        <taxon>Comamonadaceae</taxon>
        <taxon>Curvibacter</taxon>
    </lineage>
</organism>
<gene>
    <name evidence="1" type="ORF">Csp_C26580</name>
</gene>
<name>C9YD79_CURXX</name>
<dbReference type="EMBL" id="FN543105">
    <property type="protein sequence ID" value="CBA31044.1"/>
    <property type="molecule type" value="Genomic_DNA"/>
</dbReference>
<accession>C9YD79</accession>
<proteinExistence type="predicted"/>